<evidence type="ECO:0000313" key="7">
    <source>
        <dbReference type="EMBL" id="MFC7011425.1"/>
    </source>
</evidence>
<dbReference type="Pfam" id="PF03466">
    <property type="entry name" value="LysR_substrate"/>
    <property type="match status" value="1"/>
</dbReference>
<dbReference type="RefSeq" id="WP_189876599.1">
    <property type="nucleotide sequence ID" value="NZ_BMWA01000021.1"/>
</dbReference>
<evidence type="ECO:0000256" key="1">
    <source>
        <dbReference type="ARBA" id="ARBA00009437"/>
    </source>
</evidence>
<feature type="domain" description="HTH lysR-type" evidence="6">
    <location>
        <begin position="1"/>
        <end position="58"/>
    </location>
</feature>
<dbReference type="CDD" id="cd08414">
    <property type="entry name" value="PBP2_LTTR_aromatics_like"/>
    <property type="match status" value="1"/>
</dbReference>
<proteinExistence type="inferred from homology"/>
<dbReference type="EMBL" id="JBHSYM010000013">
    <property type="protein sequence ID" value="MFC7011425.1"/>
    <property type="molecule type" value="Genomic_DNA"/>
</dbReference>
<keyword evidence="2" id="KW-0805">Transcription regulation</keyword>
<dbReference type="Pfam" id="PF00126">
    <property type="entry name" value="HTH_1"/>
    <property type="match status" value="1"/>
</dbReference>
<evidence type="ECO:0000256" key="5">
    <source>
        <dbReference type="SAM" id="Coils"/>
    </source>
</evidence>
<dbReference type="InterPro" id="IPR036388">
    <property type="entry name" value="WH-like_DNA-bd_sf"/>
</dbReference>
<dbReference type="PANTHER" id="PTHR30346">
    <property type="entry name" value="TRANSCRIPTIONAL DUAL REGULATOR HCAR-RELATED"/>
    <property type="match status" value="1"/>
</dbReference>
<evidence type="ECO:0000256" key="3">
    <source>
        <dbReference type="ARBA" id="ARBA00023125"/>
    </source>
</evidence>
<dbReference type="PRINTS" id="PR00039">
    <property type="entry name" value="HTHLYSR"/>
</dbReference>
<protein>
    <submittedName>
        <fullName evidence="7">LysR family transcriptional regulator</fullName>
    </submittedName>
</protein>
<comment type="similarity">
    <text evidence="1">Belongs to the LysR transcriptional regulatory family.</text>
</comment>
<name>A0ABW2DUC6_9ACTN</name>
<keyword evidence="8" id="KW-1185">Reference proteome</keyword>
<dbReference type="InterPro" id="IPR036390">
    <property type="entry name" value="WH_DNA-bd_sf"/>
</dbReference>
<evidence type="ECO:0000256" key="2">
    <source>
        <dbReference type="ARBA" id="ARBA00023015"/>
    </source>
</evidence>
<dbReference type="SUPFAM" id="SSF46785">
    <property type="entry name" value="Winged helix' DNA-binding domain"/>
    <property type="match status" value="1"/>
</dbReference>
<sequence>MNLRRLRAFVTVAEELHFTRAAAKLFVAQQSLSKQIAELEEQVGTLLLRRTSRSVELTPAGQVFLATAREMLACFDRGVAEARRVGRGEQATLRVGFVVGAALELTTLILSEFTGRHPEVRVELHEFDFSDPSAGLATATTDVAFVRLPSSARTLVTAPLFTEPCVVGVSAAHPLSSRDRVRVQDLLDEPIAIGRTDDTVWRDFWTLAGHRGGRPARNVVETHSQSEEVEVVAAGMACNITPAAARRYSPHPGVRFLSIDDYPGSVVAVAHRAGQLNPLVAAFVDAATTVRDREPDILRAIQGGPSPADRPEGAALR</sequence>
<evidence type="ECO:0000313" key="8">
    <source>
        <dbReference type="Proteomes" id="UP001596409"/>
    </source>
</evidence>
<dbReference type="SUPFAM" id="SSF53850">
    <property type="entry name" value="Periplasmic binding protein-like II"/>
    <property type="match status" value="1"/>
</dbReference>
<organism evidence="7 8">
    <name type="scientific">Streptomyces viridiviolaceus</name>
    <dbReference type="NCBI Taxonomy" id="68282"/>
    <lineage>
        <taxon>Bacteria</taxon>
        <taxon>Bacillati</taxon>
        <taxon>Actinomycetota</taxon>
        <taxon>Actinomycetes</taxon>
        <taxon>Kitasatosporales</taxon>
        <taxon>Streptomycetaceae</taxon>
        <taxon>Streptomyces</taxon>
    </lineage>
</organism>
<comment type="caution">
    <text evidence="7">The sequence shown here is derived from an EMBL/GenBank/DDBJ whole genome shotgun (WGS) entry which is preliminary data.</text>
</comment>
<keyword evidence="4" id="KW-0804">Transcription</keyword>
<dbReference type="Proteomes" id="UP001596409">
    <property type="component" value="Unassembled WGS sequence"/>
</dbReference>
<evidence type="ECO:0000259" key="6">
    <source>
        <dbReference type="PROSITE" id="PS50931"/>
    </source>
</evidence>
<feature type="coiled-coil region" evidence="5">
    <location>
        <begin position="22"/>
        <end position="49"/>
    </location>
</feature>
<dbReference type="InterPro" id="IPR005119">
    <property type="entry name" value="LysR_subst-bd"/>
</dbReference>
<dbReference type="PROSITE" id="PS50931">
    <property type="entry name" value="HTH_LYSR"/>
    <property type="match status" value="1"/>
</dbReference>
<gene>
    <name evidence="7" type="ORF">ACFQMH_06775</name>
</gene>
<dbReference type="PANTHER" id="PTHR30346:SF0">
    <property type="entry name" value="HCA OPERON TRANSCRIPTIONAL ACTIVATOR HCAR"/>
    <property type="match status" value="1"/>
</dbReference>
<keyword evidence="5" id="KW-0175">Coiled coil</keyword>
<dbReference type="InterPro" id="IPR000847">
    <property type="entry name" value="LysR_HTH_N"/>
</dbReference>
<reference evidence="8" key="1">
    <citation type="journal article" date="2019" name="Int. J. Syst. Evol. Microbiol.">
        <title>The Global Catalogue of Microorganisms (GCM) 10K type strain sequencing project: providing services to taxonomists for standard genome sequencing and annotation.</title>
        <authorList>
            <consortium name="The Broad Institute Genomics Platform"/>
            <consortium name="The Broad Institute Genome Sequencing Center for Infectious Disease"/>
            <person name="Wu L."/>
            <person name="Ma J."/>
        </authorList>
    </citation>
    <scope>NUCLEOTIDE SEQUENCE [LARGE SCALE GENOMIC DNA]</scope>
    <source>
        <strain evidence="8">JCM 4855</strain>
    </source>
</reference>
<dbReference type="Gene3D" id="1.10.10.10">
    <property type="entry name" value="Winged helix-like DNA-binding domain superfamily/Winged helix DNA-binding domain"/>
    <property type="match status" value="1"/>
</dbReference>
<keyword evidence="3" id="KW-0238">DNA-binding</keyword>
<evidence type="ECO:0000256" key="4">
    <source>
        <dbReference type="ARBA" id="ARBA00023163"/>
    </source>
</evidence>
<dbReference type="Gene3D" id="3.40.190.10">
    <property type="entry name" value="Periplasmic binding protein-like II"/>
    <property type="match status" value="2"/>
</dbReference>
<accession>A0ABW2DUC6</accession>